<evidence type="ECO:0008006" key="3">
    <source>
        <dbReference type="Google" id="ProtNLM"/>
    </source>
</evidence>
<dbReference type="InterPro" id="IPR025533">
    <property type="entry name" value="DUF4419"/>
</dbReference>
<evidence type="ECO:0000313" key="2">
    <source>
        <dbReference type="Proteomes" id="UP000019678"/>
    </source>
</evidence>
<accession>A0A017T1M1</accession>
<dbReference type="Proteomes" id="UP000019678">
    <property type="component" value="Unassembled WGS sequence"/>
</dbReference>
<dbReference type="AlphaFoldDB" id="A0A017T1M1"/>
<dbReference type="EMBL" id="ASRX01000050">
    <property type="protein sequence ID" value="EYF03149.1"/>
    <property type="molecule type" value="Genomic_DNA"/>
</dbReference>
<organism evidence="1 2">
    <name type="scientific">Chondromyces apiculatus DSM 436</name>
    <dbReference type="NCBI Taxonomy" id="1192034"/>
    <lineage>
        <taxon>Bacteria</taxon>
        <taxon>Pseudomonadati</taxon>
        <taxon>Myxococcota</taxon>
        <taxon>Polyangia</taxon>
        <taxon>Polyangiales</taxon>
        <taxon>Polyangiaceae</taxon>
        <taxon>Chondromyces</taxon>
    </lineage>
</organism>
<name>A0A017T1M1_9BACT</name>
<keyword evidence="2" id="KW-1185">Reference proteome</keyword>
<sequence>MNVTTIAAADVPLAATRLPAFEVDAAVRSLLVAPVEAMILPQAPFVGRTDLHPLVQAAYLAFTERCPLVLSPDVVWFCLARGFTLHVASQEALRREIVGADHDFELELDRPDFTIGGTNPWHAVFQDLSSQLFARAGKLWELTGAHVSTTGPLERLASELSVATSLAPHFTWEPPFPGDRVVTGPGIPRIHLLGTPDDWRQIRQRAASFTPFGLEAWTRALLPVLDRIVDAAEGRSDVEFWRAFFRYEHGADELTGWLLVLFPYLRAVRGDRFVPNLHLDTWLASWRAAEARQNPVEALGKPEGPGLAQMPPGLVSAAFRFVDSGRREHVLDLVAGLIGVTQDPDTLALSPEFVWALVHPDGVV</sequence>
<dbReference type="RefSeq" id="WP_044246533.1">
    <property type="nucleotide sequence ID" value="NZ_ASRX01000050.1"/>
</dbReference>
<dbReference type="Pfam" id="PF14388">
    <property type="entry name" value="DUF4419"/>
    <property type="match status" value="1"/>
</dbReference>
<dbReference type="STRING" id="1192034.CAP_6125"/>
<protein>
    <recommendedName>
        <fullName evidence="3">DUF4419 domain-containing protein</fullName>
    </recommendedName>
</protein>
<dbReference type="OrthoDB" id="9806766at2"/>
<gene>
    <name evidence="1" type="ORF">CAP_6125</name>
</gene>
<dbReference type="PANTHER" id="PTHR31252">
    <property type="entry name" value="DUF4419 DOMAIN-CONTAINING PROTEIN"/>
    <property type="match status" value="1"/>
</dbReference>
<proteinExistence type="predicted"/>
<comment type="caution">
    <text evidence="1">The sequence shown here is derived from an EMBL/GenBank/DDBJ whole genome shotgun (WGS) entry which is preliminary data.</text>
</comment>
<evidence type="ECO:0000313" key="1">
    <source>
        <dbReference type="EMBL" id="EYF03149.1"/>
    </source>
</evidence>
<reference evidence="1 2" key="1">
    <citation type="submission" date="2013-05" db="EMBL/GenBank/DDBJ databases">
        <title>Genome assembly of Chondromyces apiculatus DSM 436.</title>
        <authorList>
            <person name="Sharma G."/>
            <person name="Khatri I."/>
            <person name="Kaur C."/>
            <person name="Mayilraj S."/>
            <person name="Subramanian S."/>
        </authorList>
    </citation>
    <scope>NUCLEOTIDE SEQUENCE [LARGE SCALE GENOMIC DNA]</scope>
    <source>
        <strain evidence="1 2">DSM 436</strain>
    </source>
</reference>
<dbReference type="eggNOG" id="ENOG502ZS2M">
    <property type="taxonomic scope" value="Bacteria"/>
</dbReference>
<dbReference type="PANTHER" id="PTHR31252:SF11">
    <property type="entry name" value="DUF4419 DOMAIN-CONTAINING PROTEIN"/>
    <property type="match status" value="1"/>
</dbReference>